<evidence type="ECO:0000313" key="2">
    <source>
        <dbReference type="EMBL" id="PIS20549.1"/>
    </source>
</evidence>
<dbReference type="Proteomes" id="UP000231414">
    <property type="component" value="Unassembled WGS sequence"/>
</dbReference>
<accession>A0A2H0X8N6</accession>
<proteinExistence type="predicted"/>
<gene>
    <name evidence="2" type="ORF">COT52_03135</name>
</gene>
<dbReference type="AlphaFoldDB" id="A0A2H0X8N6"/>
<evidence type="ECO:0000313" key="3">
    <source>
        <dbReference type="Proteomes" id="UP000231414"/>
    </source>
</evidence>
<sequence length="140" mass="15901">MVRLSVSKIFKYPFALSCLAALFITIPLTAFFKLKKELNNPLPNLDVLGAAQIENIPIPPDAWVNSLNQTLLVNQVNYLTYLNNQELSQFYTKELGKEPKEVSGGNWQWTLEENKNLEINLITQPQTTQILVQAVVKNKI</sequence>
<protein>
    <submittedName>
        <fullName evidence="2">Uncharacterized protein</fullName>
    </submittedName>
</protein>
<organism evidence="2 3">
    <name type="scientific">candidate division WWE3 bacterium CG08_land_8_20_14_0_20_43_13</name>
    <dbReference type="NCBI Taxonomy" id="1975087"/>
    <lineage>
        <taxon>Bacteria</taxon>
        <taxon>Katanobacteria</taxon>
    </lineage>
</organism>
<keyword evidence="1" id="KW-0472">Membrane</keyword>
<evidence type="ECO:0000256" key="1">
    <source>
        <dbReference type="SAM" id="Phobius"/>
    </source>
</evidence>
<keyword evidence="1" id="KW-1133">Transmembrane helix</keyword>
<keyword evidence="1" id="KW-0812">Transmembrane</keyword>
<name>A0A2H0X8N6_UNCKA</name>
<dbReference type="EMBL" id="PEYW01000047">
    <property type="protein sequence ID" value="PIS20549.1"/>
    <property type="molecule type" value="Genomic_DNA"/>
</dbReference>
<feature type="transmembrane region" description="Helical" evidence="1">
    <location>
        <begin position="12"/>
        <end position="32"/>
    </location>
</feature>
<comment type="caution">
    <text evidence="2">The sequence shown here is derived from an EMBL/GenBank/DDBJ whole genome shotgun (WGS) entry which is preliminary data.</text>
</comment>
<reference evidence="3" key="1">
    <citation type="submission" date="2017-09" db="EMBL/GenBank/DDBJ databases">
        <title>Depth-based differentiation of microbial function through sediment-hosted aquifers and enrichment of novel symbionts in the deep terrestrial subsurface.</title>
        <authorList>
            <person name="Probst A.J."/>
            <person name="Ladd B."/>
            <person name="Jarett J.K."/>
            <person name="Geller-Mcgrath D.E."/>
            <person name="Sieber C.M.K."/>
            <person name="Emerson J.B."/>
            <person name="Anantharaman K."/>
            <person name="Thomas B.C."/>
            <person name="Malmstrom R."/>
            <person name="Stieglmeier M."/>
            <person name="Klingl A."/>
            <person name="Woyke T."/>
            <person name="Ryan C.M."/>
            <person name="Banfield J.F."/>
        </authorList>
    </citation>
    <scope>NUCLEOTIDE SEQUENCE [LARGE SCALE GENOMIC DNA]</scope>
</reference>